<dbReference type="EMBL" id="CACTIH010000047">
    <property type="protein sequence ID" value="CAA2940829.1"/>
    <property type="molecule type" value="Genomic_DNA"/>
</dbReference>
<feature type="region of interest" description="Disordered" evidence="1">
    <location>
        <begin position="223"/>
        <end position="244"/>
    </location>
</feature>
<dbReference type="Proteomes" id="UP000594638">
    <property type="component" value="Unassembled WGS sequence"/>
</dbReference>
<comment type="caution">
    <text evidence="2">The sequence shown here is derived from an EMBL/GenBank/DDBJ whole genome shotgun (WGS) entry which is preliminary data.</text>
</comment>
<evidence type="ECO:0000313" key="2">
    <source>
        <dbReference type="EMBL" id="CAA2940829.1"/>
    </source>
</evidence>
<feature type="compositionally biased region" description="Basic and acidic residues" evidence="1">
    <location>
        <begin position="234"/>
        <end position="244"/>
    </location>
</feature>
<dbReference type="OrthoDB" id="649277at2759"/>
<feature type="region of interest" description="Disordered" evidence="1">
    <location>
        <begin position="72"/>
        <end position="92"/>
    </location>
</feature>
<protein>
    <submittedName>
        <fullName evidence="2">Uncharacterized protein</fullName>
    </submittedName>
</protein>
<dbReference type="PANTHER" id="PTHR36062:SF1">
    <property type="entry name" value="OS01G0687300 PROTEIN"/>
    <property type="match status" value="1"/>
</dbReference>
<dbReference type="PANTHER" id="PTHR36062">
    <property type="entry name" value="OS01G0687300 PROTEIN"/>
    <property type="match status" value="1"/>
</dbReference>
<dbReference type="InterPro" id="IPR037476">
    <property type="entry name" value="PCH1"/>
</dbReference>
<dbReference type="GO" id="GO:0010099">
    <property type="term" value="P:regulation of photomorphogenesis"/>
    <property type="evidence" value="ECO:0007669"/>
    <property type="project" value="InterPro"/>
</dbReference>
<proteinExistence type="predicted"/>
<gene>
    <name evidence="2" type="ORF">OLEA9_A067838</name>
</gene>
<sequence length="449" mass="50783">MSNTSRSKELDCITRQYNPTSGLEASRSVKRLGEIETSTFEIMNDNLGTSLSNLRNEGWDCQYISMASPCTNGGSSSKAEHGQGADEELGPPFGTFAVSKPSQENLIRSSSYIMPFGFDNKKYEFNKGKTAVSSLIDIPPFVSNNQLANASPRTLTREHSNIHRKSAFLVYGRQMDSYLQSGTSINARFRESNIPMSPDLPSMSDDHLSAFGREWFQKIQKISGRRPFPSQSSDSEKTELKKSHHDCYSLEKLPNCVDNVETMRIYTTVESIGEPGGHSRFSRTTHSLFITKRTDINLSKENDIVRYRRVFTEFNGNKSSDFHRLSPCYSQGQQGLNLQALDSSMDNERKENVIDVKASKVIVKNESSAETDTMDVDSFKEENLFFCMHHNNLSTSKEIWKFEVNSVFDIVCIISSFRQEKVLVQQKANMQVLGEQLQLYQIAILLSVY</sequence>
<evidence type="ECO:0000313" key="3">
    <source>
        <dbReference type="Proteomes" id="UP000594638"/>
    </source>
</evidence>
<name>A0A8S0PJF1_OLEEU</name>
<keyword evidence="3" id="KW-1185">Reference proteome</keyword>
<dbReference type="Gramene" id="OE9A067838T1">
    <property type="protein sequence ID" value="OE9A067838C1"/>
    <property type="gene ID" value="OE9A067838"/>
</dbReference>
<accession>A0A8S0PJF1</accession>
<dbReference type="AlphaFoldDB" id="A0A8S0PJF1"/>
<evidence type="ECO:0000256" key="1">
    <source>
        <dbReference type="SAM" id="MobiDB-lite"/>
    </source>
</evidence>
<reference evidence="2 3" key="1">
    <citation type="submission" date="2019-12" db="EMBL/GenBank/DDBJ databases">
        <authorList>
            <person name="Alioto T."/>
            <person name="Alioto T."/>
            <person name="Gomez Garrido J."/>
        </authorList>
    </citation>
    <scope>NUCLEOTIDE SEQUENCE [LARGE SCALE GENOMIC DNA]</scope>
</reference>
<organism evidence="2 3">
    <name type="scientific">Olea europaea subsp. europaea</name>
    <dbReference type="NCBI Taxonomy" id="158383"/>
    <lineage>
        <taxon>Eukaryota</taxon>
        <taxon>Viridiplantae</taxon>
        <taxon>Streptophyta</taxon>
        <taxon>Embryophyta</taxon>
        <taxon>Tracheophyta</taxon>
        <taxon>Spermatophyta</taxon>
        <taxon>Magnoliopsida</taxon>
        <taxon>eudicotyledons</taxon>
        <taxon>Gunneridae</taxon>
        <taxon>Pentapetalae</taxon>
        <taxon>asterids</taxon>
        <taxon>lamiids</taxon>
        <taxon>Lamiales</taxon>
        <taxon>Oleaceae</taxon>
        <taxon>Oleeae</taxon>
        <taxon>Olea</taxon>
    </lineage>
</organism>